<dbReference type="Gene3D" id="2.30.130.110">
    <property type="match status" value="1"/>
</dbReference>
<dbReference type="RefSeq" id="WP_006272540.1">
    <property type="nucleotide sequence ID" value="NZ_GL883077.1"/>
</dbReference>
<dbReference type="OrthoDB" id="9804574at2"/>
<dbReference type="GO" id="GO:0016787">
    <property type="term" value="F:hydrolase activity"/>
    <property type="evidence" value="ECO:0007669"/>
    <property type="project" value="UniProtKB-KW"/>
</dbReference>
<dbReference type="Proteomes" id="UP000006512">
    <property type="component" value="Unassembled WGS sequence"/>
</dbReference>
<dbReference type="HOGENOM" id="CLU_084161_1_0_5"/>
<gene>
    <name evidence="3" type="ORF">ABI_17840</name>
</gene>
<name>F4QKP2_9CAUL</name>
<keyword evidence="3" id="KW-0378">Hydrolase</keyword>
<keyword evidence="1" id="KW-0456">Lyase</keyword>
<dbReference type="SMART" id="SM00858">
    <property type="entry name" value="SAF"/>
    <property type="match status" value="1"/>
</dbReference>
<dbReference type="InterPro" id="IPR013974">
    <property type="entry name" value="SAF"/>
</dbReference>
<proteinExistence type="predicted"/>
<dbReference type="STRING" id="715226.ABI_17840"/>
<dbReference type="eggNOG" id="COG2721">
    <property type="taxonomic scope" value="Bacteria"/>
</dbReference>
<sequence>MNFGPFILLHPDDNVLVCREHAAVGQVVSFDGADAILSADIDVGHKIARYDVTIGDKVLKYGAPIGSMTADAKRGNHVHMHNMKSDYISSHTREATGHG</sequence>
<accession>F4QKP2</accession>
<keyword evidence="4" id="KW-1185">Reference proteome</keyword>
<dbReference type="GO" id="GO:0016829">
    <property type="term" value="F:lyase activity"/>
    <property type="evidence" value="ECO:0007669"/>
    <property type="project" value="UniProtKB-KW"/>
</dbReference>
<dbReference type="EMBL" id="GL883077">
    <property type="protein sequence ID" value="EGF93344.1"/>
    <property type="molecule type" value="Genomic_DNA"/>
</dbReference>
<evidence type="ECO:0000313" key="4">
    <source>
        <dbReference type="Proteomes" id="UP000006512"/>
    </source>
</evidence>
<dbReference type="AlphaFoldDB" id="F4QKP2"/>
<reference evidence="4" key="1">
    <citation type="submission" date="2011-03" db="EMBL/GenBank/DDBJ databases">
        <title>Draft genome sequence of Brevundimonas diminuta.</title>
        <authorList>
            <person name="Brown P.J.B."/>
            <person name="Buechlein A."/>
            <person name="Hemmerich C."/>
            <person name="Brun Y.V."/>
        </authorList>
    </citation>
    <scope>NUCLEOTIDE SEQUENCE [LARGE SCALE GENOMIC DNA]</scope>
    <source>
        <strain evidence="4">C19</strain>
    </source>
</reference>
<dbReference type="CDD" id="cd11613">
    <property type="entry name" value="SAF_AH_GD"/>
    <property type="match status" value="1"/>
</dbReference>
<evidence type="ECO:0000259" key="2">
    <source>
        <dbReference type="SMART" id="SM00858"/>
    </source>
</evidence>
<organism evidence="3 4">
    <name type="scientific">Asticcacaulis biprosthecium C19</name>
    <dbReference type="NCBI Taxonomy" id="715226"/>
    <lineage>
        <taxon>Bacteria</taxon>
        <taxon>Pseudomonadati</taxon>
        <taxon>Pseudomonadota</taxon>
        <taxon>Alphaproteobacteria</taxon>
        <taxon>Caulobacterales</taxon>
        <taxon>Caulobacteraceae</taxon>
        <taxon>Asticcacaulis</taxon>
    </lineage>
</organism>
<feature type="domain" description="SAF" evidence="2">
    <location>
        <begin position="13"/>
        <end position="84"/>
    </location>
</feature>
<protein>
    <submittedName>
        <fullName evidence="3">Altronate hydrolase</fullName>
    </submittedName>
</protein>
<dbReference type="InterPro" id="IPR044144">
    <property type="entry name" value="SAF_UxaA/GarD"/>
</dbReference>
<evidence type="ECO:0000313" key="3">
    <source>
        <dbReference type="EMBL" id="EGF93344.1"/>
    </source>
</evidence>
<evidence type="ECO:0000256" key="1">
    <source>
        <dbReference type="ARBA" id="ARBA00023239"/>
    </source>
</evidence>